<dbReference type="Pfam" id="PF03016">
    <property type="entry name" value="Exostosin_GT47"/>
    <property type="match status" value="1"/>
</dbReference>
<name>A0ABR3PZ63_9TREE</name>
<dbReference type="Gene3D" id="3.40.50.720">
    <property type="entry name" value="NAD(P)-binding Rossmann-like Domain"/>
    <property type="match status" value="1"/>
</dbReference>
<dbReference type="InterPro" id="IPR029071">
    <property type="entry name" value="Ubiquitin-like_domsf"/>
</dbReference>
<dbReference type="Pfam" id="PF01370">
    <property type="entry name" value="Epimerase"/>
    <property type="match status" value="1"/>
</dbReference>
<dbReference type="EMBL" id="JBBXJM010000005">
    <property type="protein sequence ID" value="KAL1407751.1"/>
    <property type="molecule type" value="Genomic_DNA"/>
</dbReference>
<dbReference type="InterPro" id="IPR001509">
    <property type="entry name" value="Epimerase_deHydtase"/>
</dbReference>
<accession>A0ABR3PZ63</accession>
<evidence type="ECO:0000313" key="5">
    <source>
        <dbReference type="EMBL" id="KAL1407751.1"/>
    </source>
</evidence>
<keyword evidence="2" id="KW-0812">Transmembrane</keyword>
<dbReference type="InterPro" id="IPR036291">
    <property type="entry name" value="NAD(P)-bd_dom_sf"/>
</dbReference>
<sequence>MASLHAPSQPFLLEVHSAATFDTKGFEVVPGTTVLALKGAYAAAAGAGVDQFILTRGNTPLEAARTLASYGITGGVLYVVWNCLGARPERITIRRLALVFLSITVILFVFEIHSLNKERPGKLSQTVLNWALPQTETDGTSSTQAALHDGQETILPTARGRVLVTGGGGMIGKRLVRRLLQANVPVTVLDVIFYDDEVDEIRTAYPSSDLRVVHGDIRDGAKLAEAVEGASGVVHLAAVSRVLWCLENLEDCNDVNVRGTEMVLNALPDKGWFIQASSREVYGDPETLPVVEDTPHNPANVYGRTKAFAEDVITRHVDVVTRAGSKKLNAIMLRLSNVYGSAKGHPQRLIPAIMNNALSNRPIQMVGGNQNLDMVHVDDVVDAFALAITRLDGKARSWLGRSHGSVEVFNVGTSSSTTAIELIRKTLWLTNSSSPLRVLPADDRFPSHYVGSTDKASSVLGYKARVSIDAGLHALASDTLAETVAFLARRQHEPPFECGAPKAYSAADVLALDGCTATLALRGEHGKILYNRFIRAGKDDTHSWNGTNKWEDSAEPTVWDVRARRSGDGEVLLSFRFAESYNSGKERIDVNHTLGVPEPVWNEDAVTEFRATVHPETGYLRLTRPDGGELQLSRERRRAARQSHDTAADEAPEAYNMRLTPVCCAGKRSPLPFFQDDPLASAVLDTRGPDPHAFNASQIARQCERFARAEAHARRRLATLAATSRPIVLQQAALPLGRAPDWRMRRLKDVCSVQCGHPTLCVDTGDCMCTHVAQCVPRARFPFAHVAGTKLFSYPAAQRQTDAADVLVHDVARMSWANVLNPDARRYFASKPEYPLLTAVKNPDDIEAIKAKPENEFWQLRNSPFGCFSADTVMERAAWQISQRFREDASLAFVPFYSFNRQMMFPSVLKAIDHAQTQLARAPHEIDSADMSMTFTHDVGRCNSYQMNIQDLKLGHQAEPARWRRVMAWQPMGDTNTPCYEPDQDVVIPSRTCLQEALRAAFSDVAKVKPARQRAVLATFKGRNLLAGSVLRQKLQCKRKFGPGALEGADALETWWGELRPGSDYLQTINETVFCPVPRGTTGWATRTIDVVYGGCIPVIFGHATHHPFWDVLDWSRFAVFVDEWDVQRVEEVLLSYTWAQVEAMQANLMLVRDALLYPAEPSPGGTMDEAVKEKGPFWYAVHSAYLRKVTRYPT</sequence>
<evidence type="ECO:0000259" key="4">
    <source>
        <dbReference type="Pfam" id="PF03016"/>
    </source>
</evidence>
<dbReference type="GeneID" id="95988228"/>
<feature type="transmembrane region" description="Helical" evidence="2">
    <location>
        <begin position="67"/>
        <end position="84"/>
    </location>
</feature>
<gene>
    <name evidence="5" type="ORF">Q8F55_007185</name>
</gene>
<organism evidence="5 6">
    <name type="scientific">Vanrija albida</name>
    <dbReference type="NCBI Taxonomy" id="181172"/>
    <lineage>
        <taxon>Eukaryota</taxon>
        <taxon>Fungi</taxon>
        <taxon>Dikarya</taxon>
        <taxon>Basidiomycota</taxon>
        <taxon>Agaricomycotina</taxon>
        <taxon>Tremellomycetes</taxon>
        <taxon>Trichosporonales</taxon>
        <taxon>Trichosporonaceae</taxon>
        <taxon>Vanrija</taxon>
    </lineage>
</organism>
<comment type="similarity">
    <text evidence="1">Belongs to the NAD(P)-dependent epimerase/dehydratase family.</text>
</comment>
<evidence type="ECO:0000256" key="2">
    <source>
        <dbReference type="SAM" id="Phobius"/>
    </source>
</evidence>
<feature type="domain" description="NAD-dependent epimerase/dehydratase" evidence="3">
    <location>
        <begin position="162"/>
        <end position="394"/>
    </location>
</feature>
<evidence type="ECO:0008006" key="7">
    <source>
        <dbReference type="Google" id="ProtNLM"/>
    </source>
</evidence>
<reference evidence="5 6" key="1">
    <citation type="submission" date="2023-08" db="EMBL/GenBank/DDBJ databases">
        <title>Annotated Genome Sequence of Vanrija albida AlHP1.</title>
        <authorList>
            <person name="Herzog R."/>
        </authorList>
    </citation>
    <scope>NUCLEOTIDE SEQUENCE [LARGE SCALE GENOMIC DNA]</scope>
    <source>
        <strain evidence="5 6">AlHP1</strain>
    </source>
</reference>
<evidence type="ECO:0000313" key="6">
    <source>
        <dbReference type="Proteomes" id="UP001565368"/>
    </source>
</evidence>
<dbReference type="PANTHER" id="PTHR43000">
    <property type="entry name" value="DTDP-D-GLUCOSE 4,6-DEHYDRATASE-RELATED"/>
    <property type="match status" value="1"/>
</dbReference>
<proteinExistence type="inferred from homology"/>
<dbReference type="SUPFAM" id="SSF51735">
    <property type="entry name" value="NAD(P)-binding Rossmann-fold domains"/>
    <property type="match status" value="1"/>
</dbReference>
<protein>
    <recommendedName>
        <fullName evidence="7">Ubiquitin-like domain-containing protein</fullName>
    </recommendedName>
</protein>
<evidence type="ECO:0000259" key="3">
    <source>
        <dbReference type="Pfam" id="PF01370"/>
    </source>
</evidence>
<dbReference type="InterPro" id="IPR040911">
    <property type="entry name" value="Exostosin_GT47"/>
</dbReference>
<comment type="caution">
    <text evidence="5">The sequence shown here is derived from an EMBL/GenBank/DDBJ whole genome shotgun (WGS) entry which is preliminary data.</text>
</comment>
<keyword evidence="2" id="KW-1133">Transmembrane helix</keyword>
<keyword evidence="2" id="KW-0472">Membrane</keyword>
<dbReference type="Proteomes" id="UP001565368">
    <property type="component" value="Unassembled WGS sequence"/>
</dbReference>
<feature type="transmembrane region" description="Helical" evidence="2">
    <location>
        <begin position="96"/>
        <end position="115"/>
    </location>
</feature>
<keyword evidence="6" id="KW-1185">Reference proteome</keyword>
<evidence type="ECO:0000256" key="1">
    <source>
        <dbReference type="ARBA" id="ARBA00007637"/>
    </source>
</evidence>
<feature type="domain" description="Exostosin GT47" evidence="4">
    <location>
        <begin position="963"/>
        <end position="1134"/>
    </location>
</feature>
<dbReference type="RefSeq" id="XP_069207695.1">
    <property type="nucleotide sequence ID" value="XM_069355624.1"/>
</dbReference>
<dbReference type="SUPFAM" id="SSF54236">
    <property type="entry name" value="Ubiquitin-like"/>
    <property type="match status" value="1"/>
</dbReference>